<evidence type="ECO:0000313" key="1">
    <source>
        <dbReference type="EMBL" id="QHT86340.1"/>
    </source>
</evidence>
<accession>A0A6C0I147</accession>
<name>A0A6C0I147_9ZZZZ</name>
<organism evidence="1">
    <name type="scientific">viral metagenome</name>
    <dbReference type="NCBI Taxonomy" id="1070528"/>
    <lineage>
        <taxon>unclassified sequences</taxon>
        <taxon>metagenomes</taxon>
        <taxon>organismal metagenomes</taxon>
    </lineage>
</organism>
<sequence>MQYIIFLLILLNVASSIFYTKIINTPIYSKKLLKYHHIVLLQNKPFINGQTIYSNIYAIDFCPCGNNLFEIISGKVMRGELRIFYINYCKTSDVYKVIKKKINKHHLIYEIKNIDIEIFNKLKSWNISFQLYKRNCRHFSAYITK</sequence>
<protein>
    <recommendedName>
        <fullName evidence="2">LRAT domain-containing protein</fullName>
    </recommendedName>
</protein>
<dbReference type="EMBL" id="MN740066">
    <property type="protein sequence ID" value="QHT86340.1"/>
    <property type="molecule type" value="Genomic_DNA"/>
</dbReference>
<evidence type="ECO:0008006" key="2">
    <source>
        <dbReference type="Google" id="ProtNLM"/>
    </source>
</evidence>
<reference evidence="1" key="1">
    <citation type="journal article" date="2020" name="Nature">
        <title>Giant virus diversity and host interactions through global metagenomics.</title>
        <authorList>
            <person name="Schulz F."/>
            <person name="Roux S."/>
            <person name="Paez-Espino D."/>
            <person name="Jungbluth S."/>
            <person name="Walsh D.A."/>
            <person name="Denef V.J."/>
            <person name="McMahon K.D."/>
            <person name="Konstantinidis K.T."/>
            <person name="Eloe-Fadrosh E.A."/>
            <person name="Kyrpides N.C."/>
            <person name="Woyke T."/>
        </authorList>
    </citation>
    <scope>NUCLEOTIDE SEQUENCE</scope>
    <source>
        <strain evidence="1">GVMAG-M-3300023184-186</strain>
    </source>
</reference>
<dbReference type="AlphaFoldDB" id="A0A6C0I147"/>
<proteinExistence type="predicted"/>